<dbReference type="PROSITE" id="PS50835">
    <property type="entry name" value="IG_LIKE"/>
    <property type="match status" value="5"/>
</dbReference>
<dbReference type="InterPro" id="IPR003598">
    <property type="entry name" value="Ig_sub2"/>
</dbReference>
<evidence type="ECO:0000256" key="1">
    <source>
        <dbReference type="ARBA" id="ARBA00023319"/>
    </source>
</evidence>
<comment type="caution">
    <text evidence="3">The sequence shown here is derived from an EMBL/GenBank/DDBJ whole genome shotgun (WGS) entry which is preliminary data.</text>
</comment>
<evidence type="ECO:0000259" key="2">
    <source>
        <dbReference type="PROSITE" id="PS50835"/>
    </source>
</evidence>
<feature type="domain" description="Ig-like" evidence="2">
    <location>
        <begin position="101"/>
        <end position="180"/>
    </location>
</feature>
<dbReference type="InterPro" id="IPR003599">
    <property type="entry name" value="Ig_sub"/>
</dbReference>
<dbReference type="EMBL" id="JARKHS020024079">
    <property type="protein sequence ID" value="KAK8768373.1"/>
    <property type="molecule type" value="Genomic_DNA"/>
</dbReference>
<gene>
    <name evidence="3" type="ORF">V5799_015162</name>
</gene>
<feature type="domain" description="Ig-like" evidence="2">
    <location>
        <begin position="308"/>
        <end position="398"/>
    </location>
</feature>
<dbReference type="InterPro" id="IPR036179">
    <property type="entry name" value="Ig-like_dom_sf"/>
</dbReference>
<feature type="domain" description="Ig-like" evidence="2">
    <location>
        <begin position="7"/>
        <end position="96"/>
    </location>
</feature>
<dbReference type="GO" id="GO:0070593">
    <property type="term" value="P:dendrite self-avoidance"/>
    <property type="evidence" value="ECO:0007669"/>
    <property type="project" value="TreeGrafter"/>
</dbReference>
<dbReference type="InterPro" id="IPR007110">
    <property type="entry name" value="Ig-like_dom"/>
</dbReference>
<reference evidence="3 4" key="1">
    <citation type="journal article" date="2023" name="Arcadia Sci">
        <title>De novo assembly of a long-read Amblyomma americanum tick genome.</title>
        <authorList>
            <person name="Chou S."/>
            <person name="Poskanzer K.E."/>
            <person name="Rollins M."/>
            <person name="Thuy-Boun P.S."/>
        </authorList>
    </citation>
    <scope>NUCLEOTIDE SEQUENCE [LARGE SCALE GENOMIC DNA]</scope>
    <source>
        <strain evidence="3">F_SG_1</strain>
        <tissue evidence="3">Salivary glands</tissue>
    </source>
</reference>
<accession>A0AAQ4E0Y3</accession>
<dbReference type="Pfam" id="PF07679">
    <property type="entry name" value="I-set"/>
    <property type="match status" value="3"/>
</dbReference>
<dbReference type="InterPro" id="IPR013098">
    <property type="entry name" value="Ig_I-set"/>
</dbReference>
<dbReference type="GO" id="GO:0030424">
    <property type="term" value="C:axon"/>
    <property type="evidence" value="ECO:0007669"/>
    <property type="project" value="TreeGrafter"/>
</dbReference>
<dbReference type="PANTHER" id="PTHR10075:SF14">
    <property type="entry name" value="CELL ADHESION MOLECULE DSCAM2-RELATED"/>
    <property type="match status" value="1"/>
</dbReference>
<evidence type="ECO:0000313" key="4">
    <source>
        <dbReference type="Proteomes" id="UP001321473"/>
    </source>
</evidence>
<dbReference type="Proteomes" id="UP001321473">
    <property type="component" value="Unassembled WGS sequence"/>
</dbReference>
<feature type="domain" description="Ig-like" evidence="2">
    <location>
        <begin position="548"/>
        <end position="627"/>
    </location>
</feature>
<evidence type="ECO:0000313" key="3">
    <source>
        <dbReference type="EMBL" id="KAK8768373.1"/>
    </source>
</evidence>
<keyword evidence="4" id="KW-1185">Reference proteome</keyword>
<keyword evidence="1" id="KW-0393">Immunoglobulin domain</keyword>
<dbReference type="GO" id="GO:0007156">
    <property type="term" value="P:homophilic cell adhesion via plasma membrane adhesion molecules"/>
    <property type="evidence" value="ECO:0007669"/>
    <property type="project" value="TreeGrafter"/>
</dbReference>
<organism evidence="3 4">
    <name type="scientific">Amblyomma americanum</name>
    <name type="common">Lone star tick</name>
    <dbReference type="NCBI Taxonomy" id="6943"/>
    <lineage>
        <taxon>Eukaryota</taxon>
        <taxon>Metazoa</taxon>
        <taxon>Ecdysozoa</taxon>
        <taxon>Arthropoda</taxon>
        <taxon>Chelicerata</taxon>
        <taxon>Arachnida</taxon>
        <taxon>Acari</taxon>
        <taxon>Parasitiformes</taxon>
        <taxon>Ixodida</taxon>
        <taxon>Ixodoidea</taxon>
        <taxon>Ixodidae</taxon>
        <taxon>Amblyomminae</taxon>
        <taxon>Amblyomma</taxon>
    </lineage>
</organism>
<dbReference type="SUPFAM" id="SSF48726">
    <property type="entry name" value="Immunoglobulin"/>
    <property type="match status" value="6"/>
</dbReference>
<dbReference type="InterPro" id="IPR013783">
    <property type="entry name" value="Ig-like_fold"/>
</dbReference>
<dbReference type="FunFam" id="2.60.40.10:FF:000333">
    <property type="entry name" value="Down syndrome cell adhesion molecule"/>
    <property type="match status" value="3"/>
</dbReference>
<dbReference type="GO" id="GO:0098632">
    <property type="term" value="F:cell-cell adhesion mediator activity"/>
    <property type="evidence" value="ECO:0007669"/>
    <property type="project" value="TreeGrafter"/>
</dbReference>
<feature type="non-terminal residue" evidence="3">
    <location>
        <position position="635"/>
    </location>
</feature>
<dbReference type="SMART" id="SM00408">
    <property type="entry name" value="IGc2"/>
    <property type="match status" value="5"/>
</dbReference>
<feature type="domain" description="Ig-like" evidence="2">
    <location>
        <begin position="454"/>
        <end position="539"/>
    </location>
</feature>
<protein>
    <recommendedName>
        <fullName evidence="2">Ig-like domain-containing protein</fullName>
    </recommendedName>
</protein>
<dbReference type="PANTHER" id="PTHR10075">
    <property type="entry name" value="BASIGIN RELATED"/>
    <property type="match status" value="1"/>
</dbReference>
<dbReference type="SMART" id="SM00409">
    <property type="entry name" value="IG"/>
    <property type="match status" value="5"/>
</dbReference>
<name>A0AAQ4E0Y3_AMBAM</name>
<dbReference type="CDD" id="cd00096">
    <property type="entry name" value="Ig"/>
    <property type="match status" value="1"/>
</dbReference>
<dbReference type="Gene3D" id="2.60.40.10">
    <property type="entry name" value="Immunoglobulins"/>
    <property type="match status" value="6"/>
</dbReference>
<dbReference type="AlphaFoldDB" id="A0AAQ4E0Y3"/>
<dbReference type="Pfam" id="PF13927">
    <property type="entry name" value="Ig_3"/>
    <property type="match status" value="2"/>
</dbReference>
<dbReference type="GO" id="GO:0005886">
    <property type="term" value="C:plasma membrane"/>
    <property type="evidence" value="ECO:0007669"/>
    <property type="project" value="TreeGrafter"/>
</dbReference>
<dbReference type="GO" id="GO:0007411">
    <property type="term" value="P:axon guidance"/>
    <property type="evidence" value="ECO:0007669"/>
    <property type="project" value="TreeGrafter"/>
</dbReference>
<sequence>MRSSATPKILPFAFPRTLTVGETTSVTCTTAAGDESFKYLWLKDGSAVRPGDNVKIVTSPDISVLKIDKLTLDDAGNYTCVASNAGGTVSHASSLEIKAPPQWKTEPHDTTVSAGQQVSIVCEGFGHPTPTVMWRVKGTGKTFDTSAGKLSLPSASKENQGSYTCEIFNGIGEPLRKTVTLFVKSNQPYTHLPYAPFVSAKFSSSFAQATESGVSVRISSVVWRQGSFASKTIADVQHERNAAAITLLAVRATREECTRSDCDHCCVIKSGEQLSPVSILADAMKSWSLWVLFLHCTFWKQLQAAVPPSIAPFLFPKNLEVQQRISVMCTISVGERPLRFAWLKDGSALTSGSKNVRIVDNAEYSTLHIDVLTLDSAGNYTCSVTNKAGYASHTAPLVVHGDETPYTTVHDDPGSSSIVIQNAGKHHQGSYTCRVSNGVGPELLKTVTVKIKPPKIQPFTFPATLNAGERSGTMCIVSAGDKPLTFSWFKDGSTLMTSDNVKVASSAEFSSLNFGSLDVSHTGNYTCSVRNSVGSASFTAFLAVHSPPAWAEVSRDKVLTAGESGSLVCNAHGFPAPIIRWFKTGMEASVDVGLEHENGTIKIASAKKEHQGSYKCVADNGVGAPISRVVRLEVK</sequence>
<proteinExistence type="predicted"/>